<comment type="cofactor">
    <cofactor evidence="3">
        <name>Fe(2+)</name>
        <dbReference type="ChEBI" id="CHEBI:29033"/>
    </cofactor>
</comment>
<evidence type="ECO:0000256" key="2">
    <source>
        <dbReference type="ARBA" id="ARBA00001936"/>
    </source>
</evidence>
<evidence type="ECO:0000256" key="3">
    <source>
        <dbReference type="ARBA" id="ARBA00001954"/>
    </source>
</evidence>
<sequence length="329" mass="37240">MNVGTQLKARNDDDYRVFAQLGVNNICGYPPGDPREWTSQVLNAYREHVESFGLKLDFIPLPLNSHEISFAENPGIMLGKSPDRDREIDLIQNIIMNCSLAGIPAVKYNLTLLGVVSTEDEHWRGGSTTRAFRYQNAIQEPPLTIAGQTTEEMMWERIDYFVQSVVPVADEYKIRMALHPHDPAMPRPHGFRGVDRVLGSVDGLKKFIDLNSSDFHGLNFCQGTVTEMLENPSEEIFDVIRYFGERKKIFNVHFRNIKGQFLDFVETYIDDGDVDMKKCVNLYGELGYPYMLMPDHVPNMSGENSKMVGFAYTYGYIKGLIDSAGFGPG</sequence>
<dbReference type="InterPro" id="IPR004628">
    <property type="entry name" value="Man_deHydtase"/>
</dbReference>
<comment type="pathway">
    <text evidence="5">Carbohydrate metabolism; pentose and glucuronate interconversion.</text>
</comment>
<protein>
    <recommendedName>
        <fullName evidence="7">mannonate dehydratase</fullName>
        <ecNumber evidence="7">4.2.1.8</ecNumber>
    </recommendedName>
</protein>
<evidence type="ECO:0000256" key="7">
    <source>
        <dbReference type="ARBA" id="ARBA00012927"/>
    </source>
</evidence>
<dbReference type="PANTHER" id="PTHR30387">
    <property type="entry name" value="MANNONATE DEHYDRATASE"/>
    <property type="match status" value="1"/>
</dbReference>
<comment type="catalytic activity">
    <reaction evidence="1">
        <text>D-mannonate = 2-dehydro-3-deoxy-D-gluconate + H2O</text>
        <dbReference type="Rhea" id="RHEA:20097"/>
        <dbReference type="ChEBI" id="CHEBI:15377"/>
        <dbReference type="ChEBI" id="CHEBI:17767"/>
        <dbReference type="ChEBI" id="CHEBI:57990"/>
        <dbReference type="EC" id="4.2.1.8"/>
    </reaction>
</comment>
<dbReference type="GO" id="GO:0008927">
    <property type="term" value="F:mannonate dehydratase activity"/>
    <property type="evidence" value="ECO:0007669"/>
    <property type="project" value="UniProtKB-EC"/>
</dbReference>
<dbReference type="EC" id="4.2.1.8" evidence="7"/>
<reference evidence="11" key="1">
    <citation type="submission" date="2018-05" db="EMBL/GenBank/DDBJ databases">
        <authorList>
            <person name="Lanie J.A."/>
            <person name="Ng W.-L."/>
            <person name="Kazmierczak K.M."/>
            <person name="Andrzejewski T.M."/>
            <person name="Davidsen T.M."/>
            <person name="Wayne K.J."/>
            <person name="Tettelin H."/>
            <person name="Glass J.I."/>
            <person name="Rusch D."/>
            <person name="Podicherti R."/>
            <person name="Tsui H.-C.T."/>
            <person name="Winkler M.E."/>
        </authorList>
    </citation>
    <scope>NUCLEOTIDE SEQUENCE</scope>
</reference>
<evidence type="ECO:0000256" key="5">
    <source>
        <dbReference type="ARBA" id="ARBA00004892"/>
    </source>
</evidence>
<evidence type="ECO:0000256" key="9">
    <source>
        <dbReference type="ARBA" id="ARBA00023211"/>
    </source>
</evidence>
<organism evidence="11">
    <name type="scientific">marine metagenome</name>
    <dbReference type="NCBI Taxonomy" id="408172"/>
    <lineage>
        <taxon>unclassified sequences</taxon>
        <taxon>metagenomes</taxon>
        <taxon>ecological metagenomes</taxon>
    </lineage>
</organism>
<dbReference type="EMBL" id="UINC01005322">
    <property type="protein sequence ID" value="SVA20579.1"/>
    <property type="molecule type" value="Genomic_DNA"/>
</dbReference>
<evidence type="ECO:0000256" key="8">
    <source>
        <dbReference type="ARBA" id="ARBA00023004"/>
    </source>
</evidence>
<evidence type="ECO:0000313" key="11">
    <source>
        <dbReference type="EMBL" id="SVA20579.1"/>
    </source>
</evidence>
<keyword evidence="8" id="KW-0408">Iron</keyword>
<dbReference type="GO" id="GO:0008198">
    <property type="term" value="F:ferrous iron binding"/>
    <property type="evidence" value="ECO:0007669"/>
    <property type="project" value="TreeGrafter"/>
</dbReference>
<gene>
    <name evidence="11" type="ORF">METZ01_LOCUS73433</name>
</gene>
<comment type="function">
    <text evidence="4">Catalyzes the dehydration of D-mannonate.</text>
</comment>
<keyword evidence="10" id="KW-0456">Lyase</keyword>
<keyword evidence="9" id="KW-0464">Manganese</keyword>
<dbReference type="PANTHER" id="PTHR30387:SF2">
    <property type="entry name" value="MANNONATE DEHYDRATASE"/>
    <property type="match status" value="1"/>
</dbReference>
<accession>A0A381TXJ4</accession>
<dbReference type="InterPro" id="IPR036237">
    <property type="entry name" value="Xyl_isomerase-like_sf"/>
</dbReference>
<evidence type="ECO:0000256" key="4">
    <source>
        <dbReference type="ARBA" id="ARBA00002713"/>
    </source>
</evidence>
<comment type="similarity">
    <text evidence="6">Belongs to the mannonate dehydratase family.</text>
</comment>
<dbReference type="Gene3D" id="3.20.20.150">
    <property type="entry name" value="Divalent-metal-dependent TIM barrel enzymes"/>
    <property type="match status" value="1"/>
</dbReference>
<dbReference type="SUPFAM" id="SSF51658">
    <property type="entry name" value="Xylose isomerase-like"/>
    <property type="match status" value="1"/>
</dbReference>
<comment type="cofactor">
    <cofactor evidence="2">
        <name>Mn(2+)</name>
        <dbReference type="ChEBI" id="CHEBI:29035"/>
    </cofactor>
</comment>
<dbReference type="GO" id="GO:0042840">
    <property type="term" value="P:D-glucuronate catabolic process"/>
    <property type="evidence" value="ECO:0007669"/>
    <property type="project" value="TreeGrafter"/>
</dbReference>
<evidence type="ECO:0000256" key="1">
    <source>
        <dbReference type="ARBA" id="ARBA00001794"/>
    </source>
</evidence>
<proteinExistence type="inferred from homology"/>
<dbReference type="Pfam" id="PF03786">
    <property type="entry name" value="UxuA"/>
    <property type="match status" value="1"/>
</dbReference>
<dbReference type="GO" id="GO:0030145">
    <property type="term" value="F:manganese ion binding"/>
    <property type="evidence" value="ECO:0007669"/>
    <property type="project" value="TreeGrafter"/>
</dbReference>
<evidence type="ECO:0000256" key="6">
    <source>
        <dbReference type="ARBA" id="ARBA00007389"/>
    </source>
</evidence>
<dbReference type="AlphaFoldDB" id="A0A381TXJ4"/>
<evidence type="ECO:0000256" key="10">
    <source>
        <dbReference type="ARBA" id="ARBA00023239"/>
    </source>
</evidence>
<name>A0A381TXJ4_9ZZZZ</name>